<evidence type="ECO:0000256" key="3">
    <source>
        <dbReference type="ARBA" id="ARBA00022989"/>
    </source>
</evidence>
<dbReference type="PROSITE" id="PS50850">
    <property type="entry name" value="MFS"/>
    <property type="match status" value="1"/>
</dbReference>
<dbReference type="AlphaFoldDB" id="A0A921AYG6"/>
<evidence type="ECO:0000256" key="2">
    <source>
        <dbReference type="ARBA" id="ARBA00022692"/>
    </source>
</evidence>
<feature type="transmembrane region" description="Helical" evidence="5">
    <location>
        <begin position="132"/>
        <end position="154"/>
    </location>
</feature>
<feature type="transmembrane region" description="Helical" evidence="5">
    <location>
        <begin position="286"/>
        <end position="306"/>
    </location>
</feature>
<feature type="domain" description="Major facilitator superfamily (MFS) profile" evidence="6">
    <location>
        <begin position="4"/>
        <end position="409"/>
    </location>
</feature>
<keyword evidence="3 5" id="KW-1133">Transmembrane helix</keyword>
<feature type="transmembrane region" description="Helical" evidence="5">
    <location>
        <begin position="216"/>
        <end position="240"/>
    </location>
</feature>
<feature type="transmembrane region" description="Helical" evidence="5">
    <location>
        <begin position="343"/>
        <end position="369"/>
    </location>
</feature>
<dbReference type="InterPro" id="IPR036259">
    <property type="entry name" value="MFS_trans_sf"/>
</dbReference>
<feature type="transmembrane region" description="Helical" evidence="5">
    <location>
        <begin position="160"/>
        <end position="182"/>
    </location>
</feature>
<feature type="transmembrane region" description="Helical" evidence="5">
    <location>
        <begin position="252"/>
        <end position="274"/>
    </location>
</feature>
<evidence type="ECO:0000256" key="5">
    <source>
        <dbReference type="SAM" id="Phobius"/>
    </source>
</evidence>
<proteinExistence type="predicted"/>
<dbReference type="InterPro" id="IPR051337">
    <property type="entry name" value="OPA_Antiporter"/>
</dbReference>
<dbReference type="GO" id="GO:0016020">
    <property type="term" value="C:membrane"/>
    <property type="evidence" value="ECO:0007669"/>
    <property type="project" value="UniProtKB-ARBA"/>
</dbReference>
<dbReference type="Proteomes" id="UP000698963">
    <property type="component" value="Unassembled WGS sequence"/>
</dbReference>
<evidence type="ECO:0000259" key="6">
    <source>
        <dbReference type="PROSITE" id="PS50850"/>
    </source>
</evidence>
<dbReference type="InterPro" id="IPR011701">
    <property type="entry name" value="MFS"/>
</dbReference>
<feature type="transmembrane region" description="Helical" evidence="5">
    <location>
        <begin position="77"/>
        <end position="97"/>
    </location>
</feature>
<evidence type="ECO:0000256" key="1">
    <source>
        <dbReference type="ARBA" id="ARBA00004127"/>
    </source>
</evidence>
<accession>A0A921AYG6</accession>
<dbReference type="Pfam" id="PF07690">
    <property type="entry name" value="MFS_1"/>
    <property type="match status" value="1"/>
</dbReference>
<protein>
    <submittedName>
        <fullName evidence="7">MFS transporter</fullName>
    </submittedName>
</protein>
<comment type="caution">
    <text evidence="7">The sequence shown here is derived from an EMBL/GenBank/DDBJ whole genome shotgun (WGS) entry which is preliminary data.</text>
</comment>
<gene>
    <name evidence="7" type="ORF">K8W16_11210</name>
</gene>
<dbReference type="EMBL" id="DYZA01000232">
    <property type="protein sequence ID" value="HJD98200.1"/>
    <property type="molecule type" value="Genomic_DNA"/>
</dbReference>
<dbReference type="GO" id="GO:0035435">
    <property type="term" value="P:phosphate ion transmembrane transport"/>
    <property type="evidence" value="ECO:0007669"/>
    <property type="project" value="TreeGrafter"/>
</dbReference>
<feature type="transmembrane region" description="Helical" evidence="5">
    <location>
        <begin position="103"/>
        <end position="120"/>
    </location>
</feature>
<dbReference type="GO" id="GO:0061513">
    <property type="term" value="F:glucose 6-phosphate:phosphate antiporter activity"/>
    <property type="evidence" value="ECO:0007669"/>
    <property type="project" value="TreeGrafter"/>
</dbReference>
<dbReference type="PANTHER" id="PTHR43826">
    <property type="entry name" value="GLUCOSE-6-PHOSPHATE EXCHANGER SLC37A4"/>
    <property type="match status" value="1"/>
</dbReference>
<dbReference type="SUPFAM" id="SSF103473">
    <property type="entry name" value="MFS general substrate transporter"/>
    <property type="match status" value="1"/>
</dbReference>
<comment type="subcellular location">
    <subcellularLocation>
        <location evidence="1">Endomembrane system</location>
        <topology evidence="1">Multi-pass membrane protein</topology>
    </subcellularLocation>
</comment>
<keyword evidence="4 5" id="KW-0472">Membrane</keyword>
<feature type="transmembrane region" description="Helical" evidence="5">
    <location>
        <begin position="312"/>
        <end position="331"/>
    </location>
</feature>
<name>A0A921AYG6_9BACT</name>
<evidence type="ECO:0000256" key="4">
    <source>
        <dbReference type="ARBA" id="ARBA00023136"/>
    </source>
</evidence>
<evidence type="ECO:0000313" key="7">
    <source>
        <dbReference type="EMBL" id="HJD98200.1"/>
    </source>
</evidence>
<keyword evidence="2 5" id="KW-0812">Transmembrane</keyword>
<dbReference type="InterPro" id="IPR020846">
    <property type="entry name" value="MFS_dom"/>
</dbReference>
<sequence length="410" mass="43667">MKLRSPLLLLALLCTGYALSFFHRVCPAVLAPELMEAFKLDATSFSLISSATMLGYAVTQIPSGLLADIMGGRRTMALYQVLAGSFCIAFTFCGSMAPAVFCRFLLGLTLACNVPAYKILAASVPADRYAQYCSILTGCSAVGTLLAASPLVALTNLVGWQIALLLAGIFTVLIGVAVFLLLEDSDCANSRDVPSPLENLRALKKGLYEVVHLKNFWLIFLWFMFMIGNMFVLLTTWWGSYLMEANGLSKEATGLSLSIMSLGPLPLLVVVPWLSDNVFRSRRIFLLAAALLESAALAYVCFSSSALSFTELTVAGLSISAATTCMGPLSFTMVKESVPSSALASACGFLNCSGPVMAAVLQWLVGAVLTWQTNSGSTVQGAYSCAFLLLLAGSLTALAASLFMKDTLKR</sequence>
<feature type="transmembrane region" description="Helical" evidence="5">
    <location>
        <begin position="381"/>
        <end position="404"/>
    </location>
</feature>
<dbReference type="RefSeq" id="WP_304123764.1">
    <property type="nucleotide sequence ID" value="NZ_DYZA01000232.1"/>
</dbReference>
<feature type="transmembrane region" description="Helical" evidence="5">
    <location>
        <begin position="43"/>
        <end position="65"/>
    </location>
</feature>
<reference evidence="7" key="2">
    <citation type="submission" date="2021-09" db="EMBL/GenBank/DDBJ databases">
        <authorList>
            <person name="Gilroy R."/>
        </authorList>
    </citation>
    <scope>NUCLEOTIDE SEQUENCE</scope>
    <source>
        <strain evidence="7">ChiGjej2B2-19336</strain>
    </source>
</reference>
<reference evidence="7" key="1">
    <citation type="journal article" date="2021" name="PeerJ">
        <title>Extensive microbial diversity within the chicken gut microbiome revealed by metagenomics and culture.</title>
        <authorList>
            <person name="Gilroy R."/>
            <person name="Ravi A."/>
            <person name="Getino M."/>
            <person name="Pursley I."/>
            <person name="Horton D.L."/>
            <person name="Alikhan N.F."/>
            <person name="Baker D."/>
            <person name="Gharbi K."/>
            <person name="Hall N."/>
            <person name="Watson M."/>
            <person name="Adriaenssens E.M."/>
            <person name="Foster-Nyarko E."/>
            <person name="Jarju S."/>
            <person name="Secka A."/>
            <person name="Antonio M."/>
            <person name="Oren A."/>
            <person name="Chaudhuri R.R."/>
            <person name="La Ragione R."/>
            <person name="Hildebrand F."/>
            <person name="Pallen M.J."/>
        </authorList>
    </citation>
    <scope>NUCLEOTIDE SEQUENCE</scope>
    <source>
        <strain evidence="7">ChiGjej2B2-19336</strain>
    </source>
</reference>
<dbReference type="GO" id="GO:0012505">
    <property type="term" value="C:endomembrane system"/>
    <property type="evidence" value="ECO:0007669"/>
    <property type="project" value="UniProtKB-SubCell"/>
</dbReference>
<dbReference type="PANTHER" id="PTHR43826:SF3">
    <property type="entry name" value="GLUCOSE-6-PHOSPHATE EXCHANGER SLC37A4"/>
    <property type="match status" value="1"/>
</dbReference>
<evidence type="ECO:0000313" key="8">
    <source>
        <dbReference type="Proteomes" id="UP000698963"/>
    </source>
</evidence>
<dbReference type="Gene3D" id="1.20.1250.20">
    <property type="entry name" value="MFS general substrate transporter like domains"/>
    <property type="match status" value="2"/>
</dbReference>
<organism evidence="7 8">
    <name type="scientific">Mailhella massiliensis</name>
    <dbReference type="NCBI Taxonomy" id="1903261"/>
    <lineage>
        <taxon>Bacteria</taxon>
        <taxon>Pseudomonadati</taxon>
        <taxon>Thermodesulfobacteriota</taxon>
        <taxon>Desulfovibrionia</taxon>
        <taxon>Desulfovibrionales</taxon>
        <taxon>Desulfovibrionaceae</taxon>
        <taxon>Mailhella</taxon>
    </lineage>
</organism>